<feature type="binding site" evidence="6">
    <location>
        <begin position="87"/>
        <end position="88"/>
    </location>
    <ligand>
        <name>NADP(+)</name>
        <dbReference type="ChEBI" id="CHEBI:58349"/>
    </ligand>
</feature>
<dbReference type="RefSeq" id="WP_200387156.1">
    <property type="nucleotide sequence ID" value="NZ_NRSD01000005.1"/>
</dbReference>
<evidence type="ECO:0000259" key="7">
    <source>
        <dbReference type="Pfam" id="PF00479"/>
    </source>
</evidence>
<dbReference type="HAMAP" id="MF_00966">
    <property type="entry name" value="G6PD"/>
    <property type="match status" value="1"/>
</dbReference>
<dbReference type="Pfam" id="PF00479">
    <property type="entry name" value="G6PD_N"/>
    <property type="match status" value="1"/>
</dbReference>
<dbReference type="PANTHER" id="PTHR23429:SF0">
    <property type="entry name" value="GLUCOSE-6-PHOSPHATE 1-DEHYDROGENASE"/>
    <property type="match status" value="1"/>
</dbReference>
<comment type="caution">
    <text evidence="6">Lacks conserved residue(s) required for the propagation of feature annotation.</text>
</comment>
<dbReference type="GO" id="GO:0005829">
    <property type="term" value="C:cytosol"/>
    <property type="evidence" value="ECO:0007669"/>
    <property type="project" value="TreeGrafter"/>
</dbReference>
<keyword evidence="10" id="KW-1185">Reference proteome</keyword>
<evidence type="ECO:0000256" key="2">
    <source>
        <dbReference type="ARBA" id="ARBA00022526"/>
    </source>
</evidence>
<evidence type="ECO:0000313" key="9">
    <source>
        <dbReference type="EMBL" id="MBK1644354.1"/>
    </source>
</evidence>
<dbReference type="InterPro" id="IPR001282">
    <property type="entry name" value="G6P_DH"/>
</dbReference>
<feature type="domain" description="Glucose-6-phosphate dehydrogenase C-terminal" evidence="8">
    <location>
        <begin position="189"/>
        <end position="486"/>
    </location>
</feature>
<name>A0A9X0WGN4_9GAMM</name>
<dbReference type="InterPro" id="IPR036291">
    <property type="entry name" value="NAD(P)-bd_dom_sf"/>
</dbReference>
<gene>
    <name evidence="6" type="primary">zwf</name>
    <name evidence="9" type="ORF">CKO25_06735</name>
</gene>
<dbReference type="Gene3D" id="3.30.360.10">
    <property type="entry name" value="Dihydrodipicolinate Reductase, domain 2"/>
    <property type="match status" value="1"/>
</dbReference>
<comment type="function">
    <text evidence="6">Catalyzes the oxidation of glucose 6-phosphate to 6-phosphogluconolactone.</text>
</comment>
<evidence type="ECO:0000313" key="10">
    <source>
        <dbReference type="Proteomes" id="UP001138802"/>
    </source>
</evidence>
<feature type="domain" description="Glucose-6-phosphate dehydrogenase NAD-binding" evidence="7">
    <location>
        <begin position="9"/>
        <end position="187"/>
    </location>
</feature>
<keyword evidence="3 6" id="KW-0521">NADP</keyword>
<feature type="binding site" evidence="6">
    <location>
        <position position="148"/>
    </location>
    <ligand>
        <name>NADP(+)</name>
        <dbReference type="ChEBI" id="CHEBI:58349"/>
    </ligand>
</feature>
<evidence type="ECO:0000256" key="5">
    <source>
        <dbReference type="ARBA" id="ARBA00023277"/>
    </source>
</evidence>
<organism evidence="9 10">
    <name type="scientific">Thiocapsa imhoffii</name>
    <dbReference type="NCBI Taxonomy" id="382777"/>
    <lineage>
        <taxon>Bacteria</taxon>
        <taxon>Pseudomonadati</taxon>
        <taxon>Pseudomonadota</taxon>
        <taxon>Gammaproteobacteria</taxon>
        <taxon>Chromatiales</taxon>
        <taxon>Chromatiaceae</taxon>
        <taxon>Thiocapsa</taxon>
    </lineage>
</organism>
<dbReference type="GO" id="GO:0004345">
    <property type="term" value="F:glucose-6-phosphate dehydrogenase activity"/>
    <property type="evidence" value="ECO:0007669"/>
    <property type="project" value="UniProtKB-UniRule"/>
</dbReference>
<comment type="catalytic activity">
    <reaction evidence="6">
        <text>D-glucose 6-phosphate + NADP(+) = 6-phospho-D-glucono-1,5-lactone + NADPH + H(+)</text>
        <dbReference type="Rhea" id="RHEA:15841"/>
        <dbReference type="ChEBI" id="CHEBI:15378"/>
        <dbReference type="ChEBI" id="CHEBI:57783"/>
        <dbReference type="ChEBI" id="CHEBI:57955"/>
        <dbReference type="ChEBI" id="CHEBI:58349"/>
        <dbReference type="ChEBI" id="CHEBI:61548"/>
        <dbReference type="EC" id="1.1.1.49"/>
    </reaction>
</comment>
<dbReference type="SUPFAM" id="SSF55347">
    <property type="entry name" value="Glyceraldehyde-3-phosphate dehydrogenase-like, C-terminal domain"/>
    <property type="match status" value="1"/>
</dbReference>
<evidence type="ECO:0000256" key="1">
    <source>
        <dbReference type="ARBA" id="ARBA00004937"/>
    </source>
</evidence>
<feature type="binding site" evidence="6">
    <location>
        <position position="216"/>
    </location>
    <ligand>
        <name>substrate</name>
    </ligand>
</feature>
<evidence type="ECO:0000256" key="3">
    <source>
        <dbReference type="ARBA" id="ARBA00022857"/>
    </source>
</evidence>
<proteinExistence type="inferred from homology"/>
<evidence type="ECO:0000256" key="6">
    <source>
        <dbReference type="HAMAP-Rule" id="MF_00966"/>
    </source>
</evidence>
<dbReference type="InterPro" id="IPR022674">
    <property type="entry name" value="G6P_DH_NAD-bd"/>
</dbReference>
<sequence>MSDPCTILIFGATGNLVQLKLLPALYRLDAAERLHARTRLIGFGRRAWSDAQWRDQIRAQLSERLGAGLDPQVLARLLDRAHFVEGDVEEEGGYARLAERLQGDEGMPANLMTYLAVAPKHYGGIVDRLAAQGLNGENGSWSRLVVEKPFGFDLESAAMLERRIHQCFDESQIYRIDHYLGKSTVQNILVFRFANLLLEPLWNRNYIDHVQISHAESSGIAERAGFYDGVGALRDMIQSHLLQMLTLVAMEPPPCLDAEALRDEKVKVLRSIRPIPHAAVHAHAFRAQYGPGTAGSERVPGYRDEPGVGRHSTTETYAAVKLYLDNWRWRNVPFYLRTGKRLAGHHSLIAIRFKHPPQQLFRDTPIERLKPNWLLLNIQPNECIRLEIQVKQPGLEMRTQTERLDASRCTIPAEQISAYEALLLDVITGDHTHFLRFDEVDWAWRVVDPILKRWASERDFIHTYPAGSAGPPEANRLFDRDDQVWREGLDD</sequence>
<dbReference type="SUPFAM" id="SSF51735">
    <property type="entry name" value="NAD(P)-binding Rossmann-fold domains"/>
    <property type="match status" value="1"/>
</dbReference>
<dbReference type="Pfam" id="PF02781">
    <property type="entry name" value="G6PD_C"/>
    <property type="match status" value="1"/>
</dbReference>
<dbReference type="GO" id="GO:0050661">
    <property type="term" value="F:NADP binding"/>
    <property type="evidence" value="ECO:0007669"/>
    <property type="project" value="UniProtKB-UniRule"/>
</dbReference>
<keyword evidence="2 6" id="KW-0313">Glucose metabolism</keyword>
<keyword evidence="5 6" id="KW-0119">Carbohydrate metabolism</keyword>
<feature type="binding site" evidence="6">
    <location>
        <position position="235"/>
    </location>
    <ligand>
        <name>substrate</name>
    </ligand>
</feature>
<protein>
    <recommendedName>
        <fullName evidence="6">Glucose-6-phosphate 1-dehydrogenase</fullName>
        <shortName evidence="6">G6PD</shortName>
        <ecNumber evidence="6">1.1.1.49</ecNumber>
    </recommendedName>
</protein>
<dbReference type="GO" id="GO:0006006">
    <property type="term" value="P:glucose metabolic process"/>
    <property type="evidence" value="ECO:0007669"/>
    <property type="project" value="UniProtKB-KW"/>
</dbReference>
<dbReference type="Gene3D" id="3.40.50.720">
    <property type="entry name" value="NAD(P)-binding Rossmann-like Domain"/>
    <property type="match status" value="1"/>
</dbReference>
<comment type="similarity">
    <text evidence="6">Belongs to the glucose-6-phosphate dehydrogenase family.</text>
</comment>
<feature type="active site" description="Proton acceptor" evidence="6">
    <location>
        <position position="240"/>
    </location>
</feature>
<dbReference type="Proteomes" id="UP001138802">
    <property type="component" value="Unassembled WGS sequence"/>
</dbReference>
<dbReference type="NCBIfam" id="TIGR00871">
    <property type="entry name" value="zwf"/>
    <property type="match status" value="1"/>
</dbReference>
<accession>A0A9X0WGN4</accession>
<feature type="binding site" evidence="6">
    <location>
        <position position="340"/>
    </location>
    <ligand>
        <name>substrate</name>
    </ligand>
</feature>
<dbReference type="EC" id="1.1.1.49" evidence="6"/>
<dbReference type="EMBL" id="NRSD01000005">
    <property type="protein sequence ID" value="MBK1644354.1"/>
    <property type="molecule type" value="Genomic_DNA"/>
</dbReference>
<dbReference type="PRINTS" id="PR00079">
    <property type="entry name" value="G6PDHDRGNASE"/>
</dbReference>
<keyword evidence="4 6" id="KW-0560">Oxidoreductase</keyword>
<comment type="caution">
    <text evidence="9">The sequence shown here is derived from an EMBL/GenBank/DDBJ whole genome shotgun (WGS) entry which is preliminary data.</text>
</comment>
<dbReference type="AlphaFoldDB" id="A0A9X0WGN4"/>
<reference evidence="9 10" key="1">
    <citation type="journal article" date="2020" name="Microorganisms">
        <title>Osmotic Adaptation and Compatible Solute Biosynthesis of Phototrophic Bacteria as Revealed from Genome Analyses.</title>
        <authorList>
            <person name="Imhoff J.F."/>
            <person name="Rahn T."/>
            <person name="Kunzel S."/>
            <person name="Keller A."/>
            <person name="Neulinger S.C."/>
        </authorList>
    </citation>
    <scope>NUCLEOTIDE SEQUENCE [LARGE SCALE GENOMIC DNA]</scope>
    <source>
        <strain evidence="9 10">DSM 21303</strain>
    </source>
</reference>
<feature type="binding site" evidence="6">
    <location>
        <position position="182"/>
    </location>
    <ligand>
        <name>substrate</name>
    </ligand>
</feature>
<dbReference type="PIRSF" id="PIRSF000110">
    <property type="entry name" value="G6PD"/>
    <property type="match status" value="1"/>
</dbReference>
<dbReference type="PANTHER" id="PTHR23429">
    <property type="entry name" value="GLUCOSE-6-PHOSPHATE 1-DEHYDROGENASE G6PD"/>
    <property type="match status" value="1"/>
</dbReference>
<evidence type="ECO:0000256" key="4">
    <source>
        <dbReference type="ARBA" id="ARBA00023002"/>
    </source>
</evidence>
<feature type="binding site" evidence="6">
    <location>
        <position position="45"/>
    </location>
    <ligand>
        <name>NADP(+)</name>
        <dbReference type="ChEBI" id="CHEBI:58349"/>
    </ligand>
</feature>
<comment type="pathway">
    <text evidence="1 6">Carbohydrate degradation; pentose phosphate pathway; D-ribulose 5-phosphate from D-glucose 6-phosphate (oxidative stage): step 1/3.</text>
</comment>
<dbReference type="InterPro" id="IPR022675">
    <property type="entry name" value="G6P_DH_C"/>
</dbReference>
<evidence type="ECO:0000259" key="8">
    <source>
        <dbReference type="Pfam" id="PF02781"/>
    </source>
</evidence>
<feature type="binding site" evidence="6">
    <location>
        <position position="178"/>
    </location>
    <ligand>
        <name>substrate</name>
    </ligand>
</feature>
<dbReference type="GO" id="GO:0009051">
    <property type="term" value="P:pentose-phosphate shunt, oxidative branch"/>
    <property type="evidence" value="ECO:0007669"/>
    <property type="project" value="TreeGrafter"/>
</dbReference>